<gene>
    <name evidence="2" type="ORF">DFP72DRAFT_1134974</name>
</gene>
<feature type="compositionally biased region" description="Basic residues" evidence="1">
    <location>
        <begin position="99"/>
        <end position="124"/>
    </location>
</feature>
<dbReference type="AlphaFoldDB" id="A0A8H6HRF1"/>
<feature type="compositionally biased region" description="Pro residues" evidence="1">
    <location>
        <begin position="1"/>
        <end position="10"/>
    </location>
</feature>
<organism evidence="2 3">
    <name type="scientific">Ephemerocybe angulata</name>
    <dbReference type="NCBI Taxonomy" id="980116"/>
    <lineage>
        <taxon>Eukaryota</taxon>
        <taxon>Fungi</taxon>
        <taxon>Dikarya</taxon>
        <taxon>Basidiomycota</taxon>
        <taxon>Agaricomycotina</taxon>
        <taxon>Agaricomycetes</taxon>
        <taxon>Agaricomycetidae</taxon>
        <taxon>Agaricales</taxon>
        <taxon>Agaricineae</taxon>
        <taxon>Psathyrellaceae</taxon>
        <taxon>Ephemerocybe</taxon>
    </lineage>
</organism>
<feature type="compositionally biased region" description="Polar residues" evidence="1">
    <location>
        <begin position="275"/>
        <end position="289"/>
    </location>
</feature>
<feature type="compositionally biased region" description="Basic and acidic residues" evidence="1">
    <location>
        <begin position="12"/>
        <end position="31"/>
    </location>
</feature>
<evidence type="ECO:0000256" key="1">
    <source>
        <dbReference type="SAM" id="MobiDB-lite"/>
    </source>
</evidence>
<keyword evidence="3" id="KW-1185">Reference proteome</keyword>
<dbReference type="EMBL" id="JACGCI010000047">
    <property type="protein sequence ID" value="KAF6751809.1"/>
    <property type="molecule type" value="Genomic_DNA"/>
</dbReference>
<sequence>MNPASAPPHPLAELHRNNPKTERESTADHARRVPRFASKPPTVQAEPPAEDQIGTPANDRKPPEMKTTPPKPPKCVRPEHGRTHRRHPTPKPKDERAGHMPRKRETRKLPRKHTTPSTSRRTHPRTPCPALPPAATNPSENTPRGRCPHAPQAPALPITAVPNGIENPPPRQRPAQSRIDSWMVLKPTPPPPAKAPAPPHKEGKEGDQPSRPDSSRREEKRRKVAPQPAQSDEEQEQNHPVHVPHGRSTTGTANHQPKRRKAPPACPPPKERGNVWTSSGRSLYTTSPADTPPSFPANTSFSFTAGSSTMFAPPSSSALSMSTPNTSVSGMSISTLRSQPQSSMRRQIPIYTARSTPAGSPAPQHAPKAPAPRFPADPDWIFVEEPTGGFTRPNGTTEIELRRYSTATSRDIFSRVAGDTNLWCIICDDPPIEASADFAVRVPLLTELGRRVTNDPDFDPTISCTKLENSHLYRHKMSQPYCFSGAGMTSLHSRALMRNSGFWSCRKISVIFFQIPSPTPTLLTILRDVPISALQARAQSREPGLAGPLQAEPSRALLDLAVGPGWAQGRAQTKKPGLRP</sequence>
<reference evidence="2 3" key="1">
    <citation type="submission" date="2020-07" db="EMBL/GenBank/DDBJ databases">
        <title>Comparative genomics of pyrophilous fungi reveals a link between fire events and developmental genes.</title>
        <authorList>
            <consortium name="DOE Joint Genome Institute"/>
            <person name="Steindorff A.S."/>
            <person name="Carver A."/>
            <person name="Calhoun S."/>
            <person name="Stillman K."/>
            <person name="Liu H."/>
            <person name="Lipzen A."/>
            <person name="Pangilinan J."/>
            <person name="Labutti K."/>
            <person name="Bruns T.D."/>
            <person name="Grigoriev I.V."/>
        </authorList>
    </citation>
    <scope>NUCLEOTIDE SEQUENCE [LARGE SCALE GENOMIC DNA]</scope>
    <source>
        <strain evidence="2 3">CBS 144469</strain>
    </source>
</reference>
<proteinExistence type="predicted"/>
<evidence type="ECO:0000313" key="3">
    <source>
        <dbReference type="Proteomes" id="UP000521943"/>
    </source>
</evidence>
<accession>A0A8H6HRF1</accession>
<dbReference type="Proteomes" id="UP000521943">
    <property type="component" value="Unassembled WGS sequence"/>
</dbReference>
<feature type="compositionally biased region" description="Basic and acidic residues" evidence="1">
    <location>
        <begin position="199"/>
        <end position="218"/>
    </location>
</feature>
<feature type="compositionally biased region" description="Pro residues" evidence="1">
    <location>
        <begin position="187"/>
        <end position="198"/>
    </location>
</feature>
<name>A0A8H6HRF1_9AGAR</name>
<evidence type="ECO:0000313" key="2">
    <source>
        <dbReference type="EMBL" id="KAF6751809.1"/>
    </source>
</evidence>
<protein>
    <submittedName>
        <fullName evidence="2">Uncharacterized protein</fullName>
    </submittedName>
</protein>
<feature type="region of interest" description="Disordered" evidence="1">
    <location>
        <begin position="1"/>
        <end position="295"/>
    </location>
</feature>
<comment type="caution">
    <text evidence="2">The sequence shown here is derived from an EMBL/GenBank/DDBJ whole genome shotgun (WGS) entry which is preliminary data.</text>
</comment>